<keyword evidence="8" id="KW-0732">Signal</keyword>
<feature type="signal peptide" evidence="8">
    <location>
        <begin position="1"/>
        <end position="25"/>
    </location>
</feature>
<evidence type="ECO:0000256" key="8">
    <source>
        <dbReference type="SAM" id="SignalP"/>
    </source>
</evidence>
<evidence type="ECO:0000256" key="2">
    <source>
        <dbReference type="ARBA" id="ARBA00022617"/>
    </source>
</evidence>
<feature type="binding site" description="covalent" evidence="7">
    <location>
        <position position="148"/>
    </location>
    <ligand>
        <name>heme c</name>
        <dbReference type="ChEBI" id="CHEBI:61717"/>
    </ligand>
</feature>
<dbReference type="RefSeq" id="WP_069205063.1">
    <property type="nucleotide sequence ID" value="NZ_CP014168.1"/>
</dbReference>
<evidence type="ECO:0000256" key="4">
    <source>
        <dbReference type="ARBA" id="ARBA00022982"/>
    </source>
</evidence>
<keyword evidence="10" id="KW-1185">Reference proteome</keyword>
<dbReference type="OrthoDB" id="7596534at2"/>
<keyword evidence="3 6" id="KW-0479">Metal-binding</keyword>
<feature type="chain" id="PRO_5008556345" evidence="8">
    <location>
        <begin position="26"/>
        <end position="156"/>
    </location>
</feature>
<organism evidence="9 10">
    <name type="scientific">Sphingomonas panacis</name>
    <dbReference type="NCBI Taxonomy" id="1560345"/>
    <lineage>
        <taxon>Bacteria</taxon>
        <taxon>Pseudomonadati</taxon>
        <taxon>Pseudomonadota</taxon>
        <taxon>Alphaproteobacteria</taxon>
        <taxon>Sphingomonadales</taxon>
        <taxon>Sphingomonadaceae</taxon>
        <taxon>Sphingomonas</taxon>
    </lineage>
</organism>
<evidence type="ECO:0000256" key="7">
    <source>
        <dbReference type="PIRSR" id="PIRSR000027-2"/>
    </source>
</evidence>
<dbReference type="PRINTS" id="PR00608">
    <property type="entry name" value="CYTCHROMECII"/>
</dbReference>
<dbReference type="GO" id="GO:0005506">
    <property type="term" value="F:iron ion binding"/>
    <property type="evidence" value="ECO:0007669"/>
    <property type="project" value="InterPro"/>
</dbReference>
<keyword evidence="5 6" id="KW-0408">Iron</keyword>
<dbReference type="InterPro" id="IPR015984">
    <property type="entry name" value="Cyt_c_prime_subgr"/>
</dbReference>
<evidence type="ECO:0000256" key="3">
    <source>
        <dbReference type="ARBA" id="ARBA00022723"/>
    </source>
</evidence>
<evidence type="ECO:0000313" key="10">
    <source>
        <dbReference type="Proteomes" id="UP000094256"/>
    </source>
</evidence>
<evidence type="ECO:0000313" key="9">
    <source>
        <dbReference type="EMBL" id="AOH84508.1"/>
    </source>
</evidence>
<evidence type="ECO:0000256" key="6">
    <source>
        <dbReference type="PIRSR" id="PIRSR000027-1"/>
    </source>
</evidence>
<dbReference type="GO" id="GO:0020037">
    <property type="term" value="F:heme binding"/>
    <property type="evidence" value="ECO:0007669"/>
    <property type="project" value="InterPro"/>
</dbReference>
<dbReference type="Pfam" id="PF01322">
    <property type="entry name" value="Cytochrom_C_2"/>
    <property type="match status" value="1"/>
</dbReference>
<keyword evidence="4" id="KW-0249">Electron transport</keyword>
<dbReference type="PIRSF" id="PIRSF000027">
    <property type="entry name" value="Cytc_c_prime"/>
    <property type="match status" value="1"/>
</dbReference>
<dbReference type="KEGG" id="span:AWL63_11550"/>
<proteinExistence type="predicted"/>
<reference evidence="9 10" key="1">
    <citation type="submission" date="2016-01" db="EMBL/GenBank/DDBJ databases">
        <title>Complete genome and mega plasmid sequence of Sphingomonas panacis DCY99 elicits systemic resistance in rice to Xanthomonas oryzae.</title>
        <authorList>
            <person name="Kim Y.J."/>
            <person name="Yang D.C."/>
            <person name="Sing P."/>
        </authorList>
    </citation>
    <scope>NUCLEOTIDE SEQUENCE [LARGE SCALE GENOMIC DNA]</scope>
    <source>
        <strain evidence="9 10">DCY99</strain>
    </source>
</reference>
<gene>
    <name evidence="9" type="ORF">AWL63_11550</name>
</gene>
<dbReference type="PROSITE" id="PS51009">
    <property type="entry name" value="CYTCII"/>
    <property type="match status" value="1"/>
</dbReference>
<feature type="binding site" description="axial binding residue" evidence="6">
    <location>
        <position position="149"/>
    </location>
    <ligand>
        <name>heme c</name>
        <dbReference type="ChEBI" id="CHEBI:61717"/>
    </ligand>
    <ligandPart>
        <name>Fe</name>
        <dbReference type="ChEBI" id="CHEBI:18248"/>
    </ligandPart>
</feature>
<keyword evidence="2 7" id="KW-0349">Heme</keyword>
<feature type="binding site" description="covalent" evidence="7">
    <location>
        <position position="145"/>
    </location>
    <ligand>
        <name>heme c</name>
        <dbReference type="ChEBI" id="CHEBI:61717"/>
    </ligand>
</feature>
<keyword evidence="1" id="KW-0813">Transport</keyword>
<sequence>MIVTPAFKTLRVAALAVILSSPVMAAAPAPQDIVNARVVGFKKMGGAMKAIGDQLKSGALDKAKTLAAAQTIATTAKGQGKLFPAGTGPAAGVKTDALPGIWTDRATFDADMAKLVGESGKLVTVAGTGDAAAIGAQMKAVGGTCGACHRQFRADT</sequence>
<dbReference type="GO" id="GO:0009055">
    <property type="term" value="F:electron transfer activity"/>
    <property type="evidence" value="ECO:0007669"/>
    <property type="project" value="InterPro"/>
</dbReference>
<dbReference type="Proteomes" id="UP000094256">
    <property type="component" value="Chromosome"/>
</dbReference>
<dbReference type="Gene3D" id="1.20.120.10">
    <property type="entry name" value="Cytochrome c/b562"/>
    <property type="match status" value="1"/>
</dbReference>
<name>A0A1B3ZAP4_9SPHN</name>
<dbReference type="InterPro" id="IPR012127">
    <property type="entry name" value="Cyt_c_prime"/>
</dbReference>
<comment type="PTM">
    <text evidence="7">Binds 1 heme group per subunit.</text>
</comment>
<dbReference type="GO" id="GO:0042597">
    <property type="term" value="C:periplasmic space"/>
    <property type="evidence" value="ECO:0007669"/>
    <property type="project" value="InterPro"/>
</dbReference>
<dbReference type="AlphaFoldDB" id="A0A1B3ZAP4"/>
<accession>A0A1B3ZAP4</accession>
<evidence type="ECO:0000256" key="5">
    <source>
        <dbReference type="ARBA" id="ARBA00023004"/>
    </source>
</evidence>
<dbReference type="GO" id="GO:0022900">
    <property type="term" value="P:electron transport chain"/>
    <property type="evidence" value="ECO:0007669"/>
    <property type="project" value="InterPro"/>
</dbReference>
<dbReference type="InterPro" id="IPR010980">
    <property type="entry name" value="Cyt_c/b562"/>
</dbReference>
<protein>
    <submittedName>
        <fullName evidence="9">Cytochrome C</fullName>
    </submittedName>
</protein>
<dbReference type="InterPro" id="IPR002321">
    <property type="entry name" value="Cyt_c_II"/>
</dbReference>
<dbReference type="STRING" id="1560345.AWL63_11550"/>
<dbReference type="EMBL" id="CP014168">
    <property type="protein sequence ID" value="AOH84508.1"/>
    <property type="molecule type" value="Genomic_DNA"/>
</dbReference>
<evidence type="ECO:0000256" key="1">
    <source>
        <dbReference type="ARBA" id="ARBA00022448"/>
    </source>
</evidence>
<dbReference type="SUPFAM" id="SSF47175">
    <property type="entry name" value="Cytochromes"/>
    <property type="match status" value="1"/>
</dbReference>